<organism evidence="1 2">
    <name type="scientific">Gossypium stocksii</name>
    <dbReference type="NCBI Taxonomy" id="47602"/>
    <lineage>
        <taxon>Eukaryota</taxon>
        <taxon>Viridiplantae</taxon>
        <taxon>Streptophyta</taxon>
        <taxon>Embryophyta</taxon>
        <taxon>Tracheophyta</taxon>
        <taxon>Spermatophyta</taxon>
        <taxon>Magnoliopsida</taxon>
        <taxon>eudicotyledons</taxon>
        <taxon>Gunneridae</taxon>
        <taxon>Pentapetalae</taxon>
        <taxon>rosids</taxon>
        <taxon>malvids</taxon>
        <taxon>Malvales</taxon>
        <taxon>Malvaceae</taxon>
        <taxon>Malvoideae</taxon>
        <taxon>Gossypium</taxon>
    </lineage>
</organism>
<gene>
    <name evidence="1" type="ORF">J1N35_031413</name>
</gene>
<accession>A0A9D3ZTQ2</accession>
<name>A0A9D3ZTQ2_9ROSI</name>
<evidence type="ECO:0000313" key="1">
    <source>
        <dbReference type="EMBL" id="KAH1066426.1"/>
    </source>
</evidence>
<dbReference type="AlphaFoldDB" id="A0A9D3ZTQ2"/>
<comment type="caution">
    <text evidence="1">The sequence shown here is derived from an EMBL/GenBank/DDBJ whole genome shotgun (WGS) entry which is preliminary data.</text>
</comment>
<proteinExistence type="predicted"/>
<evidence type="ECO:0000313" key="2">
    <source>
        <dbReference type="Proteomes" id="UP000828251"/>
    </source>
</evidence>
<dbReference type="Proteomes" id="UP000828251">
    <property type="component" value="Unassembled WGS sequence"/>
</dbReference>
<protein>
    <submittedName>
        <fullName evidence="1">Uncharacterized protein</fullName>
    </submittedName>
</protein>
<keyword evidence="2" id="KW-1185">Reference proteome</keyword>
<sequence length="79" mass="9061">MYIGNLRLRSCILWSTGFSKHAAFAANTGRVRKSYIKHVLHRNPGIIKDCKSVLQKLLPQTPEFFESLQSKKSLSWCSH</sequence>
<reference evidence="1 2" key="1">
    <citation type="journal article" date="2021" name="Plant Biotechnol. J.">
        <title>Multi-omics assisted identification of the key and species-specific regulatory components of drought-tolerant mechanisms in Gossypium stocksii.</title>
        <authorList>
            <person name="Yu D."/>
            <person name="Ke L."/>
            <person name="Zhang D."/>
            <person name="Wu Y."/>
            <person name="Sun Y."/>
            <person name="Mei J."/>
            <person name="Sun J."/>
            <person name="Sun Y."/>
        </authorList>
    </citation>
    <scope>NUCLEOTIDE SEQUENCE [LARGE SCALE GENOMIC DNA]</scope>
    <source>
        <strain evidence="2">cv. E1</strain>
        <tissue evidence="1">Leaf</tissue>
    </source>
</reference>
<dbReference type="EMBL" id="JAIQCV010000009">
    <property type="protein sequence ID" value="KAH1066426.1"/>
    <property type="molecule type" value="Genomic_DNA"/>
</dbReference>